<reference evidence="2" key="1">
    <citation type="submission" date="2018-05" db="EMBL/GenBank/DDBJ databases">
        <authorList>
            <person name="Lanie J.A."/>
            <person name="Ng W.-L."/>
            <person name="Kazmierczak K.M."/>
            <person name="Andrzejewski T.M."/>
            <person name="Davidsen T.M."/>
            <person name="Wayne K.J."/>
            <person name="Tettelin H."/>
            <person name="Glass J.I."/>
            <person name="Rusch D."/>
            <person name="Podicherti R."/>
            <person name="Tsui H.-C.T."/>
            <person name="Winkler M.E."/>
        </authorList>
    </citation>
    <scope>NUCLEOTIDE SEQUENCE</scope>
</reference>
<name>A0A381Q6V0_9ZZZZ</name>
<feature type="region of interest" description="Disordered" evidence="1">
    <location>
        <begin position="24"/>
        <end position="48"/>
    </location>
</feature>
<organism evidence="2">
    <name type="scientific">marine metagenome</name>
    <dbReference type="NCBI Taxonomy" id="408172"/>
    <lineage>
        <taxon>unclassified sequences</taxon>
        <taxon>metagenomes</taxon>
        <taxon>ecological metagenomes</taxon>
    </lineage>
</organism>
<evidence type="ECO:0000313" key="2">
    <source>
        <dbReference type="EMBL" id="SUZ74119.1"/>
    </source>
</evidence>
<evidence type="ECO:0000256" key="1">
    <source>
        <dbReference type="SAM" id="MobiDB-lite"/>
    </source>
</evidence>
<sequence length="115" mass="12722">MPPTCNNRSNPVTHITYGNATVDSYSNSSAHGDAEADSYPNPKAETTRSRVCAARPGHMNHVERNSRSTDCQPLCFVLSGRIAALGVGDVHLWRLSKYTGALGHGRRCERRWLRQ</sequence>
<dbReference type="EMBL" id="UINC01001200">
    <property type="protein sequence ID" value="SUZ74119.1"/>
    <property type="molecule type" value="Genomic_DNA"/>
</dbReference>
<protein>
    <submittedName>
        <fullName evidence="2">Uncharacterized protein</fullName>
    </submittedName>
</protein>
<gene>
    <name evidence="2" type="ORF">METZ01_LOCUS26973</name>
</gene>
<dbReference type="AlphaFoldDB" id="A0A381Q6V0"/>
<proteinExistence type="predicted"/>
<accession>A0A381Q6V0</accession>